<dbReference type="GO" id="GO:0007030">
    <property type="term" value="P:Golgi organization"/>
    <property type="evidence" value="ECO:0007669"/>
    <property type="project" value="UniProtKB-UniRule"/>
</dbReference>
<evidence type="ECO:0000256" key="4">
    <source>
        <dbReference type="SAM" id="MobiDB-lite"/>
    </source>
</evidence>
<dbReference type="Pfam" id="PF08700">
    <property type="entry name" value="VPS51_Exo84_N"/>
    <property type="match status" value="1"/>
</dbReference>
<evidence type="ECO:0000256" key="1">
    <source>
        <dbReference type="ARBA" id="ARBA00006080"/>
    </source>
</evidence>
<keyword evidence="6" id="KW-1185">Reference proteome</keyword>
<dbReference type="AlphaFoldDB" id="A0AAD2A8I4"/>
<dbReference type="GO" id="GO:0015031">
    <property type="term" value="P:protein transport"/>
    <property type="evidence" value="ECO:0007669"/>
    <property type="project" value="UniProtKB-UniRule"/>
</dbReference>
<dbReference type="Proteomes" id="UP000834106">
    <property type="component" value="Chromosome 20"/>
</dbReference>
<dbReference type="GO" id="GO:1990745">
    <property type="term" value="C:EARP complex"/>
    <property type="evidence" value="ECO:0007669"/>
    <property type="project" value="TreeGrafter"/>
</dbReference>
<dbReference type="InterPro" id="IPR014812">
    <property type="entry name" value="Vps51"/>
</dbReference>
<dbReference type="GO" id="GO:0016020">
    <property type="term" value="C:membrane"/>
    <property type="evidence" value="ECO:0007669"/>
    <property type="project" value="TreeGrafter"/>
</dbReference>
<comment type="function">
    <text evidence="2">Acts as component of the GARP complex that is involved in retrograde transport from early and late endosomes to the trans-Golgi network (TGN).</text>
</comment>
<accession>A0AAD2A8I4</accession>
<dbReference type="GO" id="GO:0032456">
    <property type="term" value="P:endocytic recycling"/>
    <property type="evidence" value="ECO:0007669"/>
    <property type="project" value="TreeGrafter"/>
</dbReference>
<dbReference type="PANTHER" id="PTHR15954:SF4">
    <property type="entry name" value="VACUOLAR PROTEIN SORTING-ASSOCIATED PROTEIN 51 HOMOLOG"/>
    <property type="match status" value="1"/>
</dbReference>
<feature type="region of interest" description="Disordered" evidence="4">
    <location>
        <begin position="555"/>
        <end position="585"/>
    </location>
</feature>
<evidence type="ECO:0000256" key="2">
    <source>
        <dbReference type="RuleBase" id="RU368010"/>
    </source>
</evidence>
<protein>
    <recommendedName>
        <fullName evidence="2">Vacuolar protein sorting-associated protein 51 homolog</fullName>
    </recommendedName>
</protein>
<proteinExistence type="inferred from homology"/>
<comment type="subunit">
    <text evidence="2">Component of the Golgi-associated retrograde protein (GARP) complex.</text>
</comment>
<dbReference type="GO" id="GO:0007041">
    <property type="term" value="P:lysosomal transport"/>
    <property type="evidence" value="ECO:0007669"/>
    <property type="project" value="TreeGrafter"/>
</dbReference>
<dbReference type="GO" id="GO:0042147">
    <property type="term" value="P:retrograde transport, endosome to Golgi"/>
    <property type="evidence" value="ECO:0007669"/>
    <property type="project" value="UniProtKB-UniRule"/>
</dbReference>
<reference evidence="5" key="1">
    <citation type="submission" date="2023-05" db="EMBL/GenBank/DDBJ databases">
        <authorList>
            <person name="Huff M."/>
        </authorList>
    </citation>
    <scope>NUCLEOTIDE SEQUENCE</scope>
</reference>
<gene>
    <name evidence="5" type="ORF">FPE_LOCUS30976</name>
</gene>
<keyword evidence="2" id="KW-0333">Golgi apparatus</keyword>
<dbReference type="GO" id="GO:0048193">
    <property type="term" value="P:Golgi vesicle transport"/>
    <property type="evidence" value="ECO:0007669"/>
    <property type="project" value="TreeGrafter"/>
</dbReference>
<name>A0AAD2A8I4_9LAMI</name>
<comment type="similarity">
    <text evidence="1 2">Belongs to the VPS51 family.</text>
</comment>
<dbReference type="EMBL" id="OU503055">
    <property type="protein sequence ID" value="CAI9783455.1"/>
    <property type="molecule type" value="Genomic_DNA"/>
</dbReference>
<keyword evidence="2" id="KW-0653">Protein transport</keyword>
<dbReference type="GO" id="GO:0006869">
    <property type="term" value="P:lipid transport"/>
    <property type="evidence" value="ECO:0007669"/>
    <property type="project" value="UniProtKB-UniRule"/>
</dbReference>
<evidence type="ECO:0000256" key="3">
    <source>
        <dbReference type="SAM" id="Coils"/>
    </source>
</evidence>
<feature type="compositionally biased region" description="Basic and acidic residues" evidence="4">
    <location>
        <begin position="574"/>
        <end position="585"/>
    </location>
</feature>
<comment type="subcellular location">
    <subcellularLocation>
        <location evidence="2">Golgi apparatus</location>
        <location evidence="2">trans-Golgi network</location>
    </subcellularLocation>
</comment>
<feature type="compositionally biased region" description="Low complexity" evidence="4">
    <location>
        <begin position="562"/>
        <end position="573"/>
    </location>
</feature>
<sequence>MGIEDGEQLDEKAKRMRDLLSSFYSLDLSSASPPSSASPSRFATLDTINATSFDADHYMNLLVQKSNLDELLMKHVEMASEIKNLDTDLQTLVYENYNKFISSTDAIKRMKSNINSMEANMEQLNEKIISVQSRSDGVNTSLFAKREHVEKLHCTRNLLRKVQFLLSDPFFVAITRNMGTLPSRTGKVFSDSQSIQARAEAVMLLNQLNFPVETLKLKLFEKLEQFLLDLHFESKDLKDASADDELPNQGKVDVSAFAAAHEASIREFGEALRAYRVIFSHSEPQLFKLAQDLVMKEFEATHQHIKKQLRSANILAILRVIWTDVLLLDEVLPGAALLDFTLQAALIAVKDYITNAVSYLLLDISDAFSKIQVMQKEGTEEVYPLKAAFEASKKAVIQGSMDVLLDFHLLLIENSELLLELRGFAMDWVQEAFQDFFRKVHDYFLLLCGKSNSSSQDRNPIEGIPGDKVPAGLVLEIASSFSGSGVRGFEDGPAFIPAEICCTFRADGEMYSHLYVKMRTQRIAVILKKRFTAPNWVKFEAIGNEAKQILPHGLHYRHQRTDSNGSTTSSRSSTLRDGRLSRSNTQKDRNQLLEMHLAKLFKQKMEIFTKTENTQKSVITTIAKLSLKSLQELVRLQTFNRSGFQQIQLDVQFLKCTLRDIAEDEAAIDFLLDEVIDVTTERCLDPVPLEPSILDRLVNAKLTKISQ</sequence>
<evidence type="ECO:0000313" key="5">
    <source>
        <dbReference type="EMBL" id="CAI9783455.1"/>
    </source>
</evidence>
<keyword evidence="2" id="KW-0445">Lipid transport</keyword>
<dbReference type="PANTHER" id="PTHR15954">
    <property type="entry name" value="VACUOLAR PROTEIN SORTING-ASSOCIATED PROTEIN 51 HOMOLOG"/>
    <property type="match status" value="1"/>
</dbReference>
<feature type="coiled-coil region" evidence="3">
    <location>
        <begin position="107"/>
        <end position="134"/>
    </location>
</feature>
<keyword evidence="3" id="KW-0175">Coiled coil</keyword>
<evidence type="ECO:0000313" key="6">
    <source>
        <dbReference type="Proteomes" id="UP000834106"/>
    </source>
</evidence>
<keyword evidence="2" id="KW-0813">Transport</keyword>
<organism evidence="5 6">
    <name type="scientific">Fraxinus pennsylvanica</name>
    <dbReference type="NCBI Taxonomy" id="56036"/>
    <lineage>
        <taxon>Eukaryota</taxon>
        <taxon>Viridiplantae</taxon>
        <taxon>Streptophyta</taxon>
        <taxon>Embryophyta</taxon>
        <taxon>Tracheophyta</taxon>
        <taxon>Spermatophyta</taxon>
        <taxon>Magnoliopsida</taxon>
        <taxon>eudicotyledons</taxon>
        <taxon>Gunneridae</taxon>
        <taxon>Pentapetalae</taxon>
        <taxon>asterids</taxon>
        <taxon>lamiids</taxon>
        <taxon>Lamiales</taxon>
        <taxon>Oleaceae</taxon>
        <taxon>Oleeae</taxon>
        <taxon>Fraxinus</taxon>
    </lineage>
</organism>
<dbReference type="GO" id="GO:0000938">
    <property type="term" value="C:GARP complex"/>
    <property type="evidence" value="ECO:0007669"/>
    <property type="project" value="UniProtKB-UniRule"/>
</dbReference>
<dbReference type="GO" id="GO:0005829">
    <property type="term" value="C:cytosol"/>
    <property type="evidence" value="ECO:0007669"/>
    <property type="project" value="GOC"/>
</dbReference>